<evidence type="ECO:0000313" key="1">
    <source>
        <dbReference type="EMBL" id="CAG8852938.1"/>
    </source>
</evidence>
<reference evidence="1 2" key="1">
    <citation type="submission" date="2021-06" db="EMBL/GenBank/DDBJ databases">
        <authorList>
            <person name="Kallberg Y."/>
            <person name="Tangrot J."/>
            <person name="Rosling A."/>
        </authorList>
    </citation>
    <scope>NUCLEOTIDE SEQUENCE [LARGE SCALE GENOMIC DNA]</scope>
    <source>
        <strain evidence="1 2">120-4 pot B 10/14</strain>
    </source>
</reference>
<accession>A0ABN7XCD9</accession>
<proteinExistence type="predicted"/>
<comment type="caution">
    <text evidence="1">The sequence shown here is derived from an EMBL/GenBank/DDBJ whole genome shotgun (WGS) entry which is preliminary data.</text>
</comment>
<protein>
    <submittedName>
        <fullName evidence="1">44411_t:CDS:1</fullName>
    </submittedName>
</protein>
<feature type="non-terminal residue" evidence="1">
    <location>
        <position position="52"/>
    </location>
</feature>
<dbReference type="EMBL" id="CAJVQB010117954">
    <property type="protein sequence ID" value="CAG8852938.1"/>
    <property type="molecule type" value="Genomic_DNA"/>
</dbReference>
<evidence type="ECO:0000313" key="2">
    <source>
        <dbReference type="Proteomes" id="UP000789901"/>
    </source>
</evidence>
<name>A0ABN7XCD9_GIGMA</name>
<feature type="non-terminal residue" evidence="1">
    <location>
        <position position="1"/>
    </location>
</feature>
<keyword evidence="2" id="KW-1185">Reference proteome</keyword>
<gene>
    <name evidence="1" type="ORF">GMARGA_LOCUS41759</name>
</gene>
<sequence>TATVYILIRHSTTMLGNVLEWDALSELKSISFIRREKLDDLTWIGMEYVHTG</sequence>
<dbReference type="Proteomes" id="UP000789901">
    <property type="component" value="Unassembled WGS sequence"/>
</dbReference>
<organism evidence="1 2">
    <name type="scientific">Gigaspora margarita</name>
    <dbReference type="NCBI Taxonomy" id="4874"/>
    <lineage>
        <taxon>Eukaryota</taxon>
        <taxon>Fungi</taxon>
        <taxon>Fungi incertae sedis</taxon>
        <taxon>Mucoromycota</taxon>
        <taxon>Glomeromycotina</taxon>
        <taxon>Glomeromycetes</taxon>
        <taxon>Diversisporales</taxon>
        <taxon>Gigasporaceae</taxon>
        <taxon>Gigaspora</taxon>
    </lineage>
</organism>